<evidence type="ECO:0000259" key="4">
    <source>
        <dbReference type="Pfam" id="PF00685"/>
    </source>
</evidence>
<evidence type="ECO:0000256" key="3">
    <source>
        <dbReference type="SAM" id="MobiDB-lite"/>
    </source>
</evidence>
<dbReference type="InterPro" id="IPR027417">
    <property type="entry name" value="P-loop_NTPase"/>
</dbReference>
<dbReference type="Pfam" id="PF00685">
    <property type="entry name" value="Sulfotransfer_1"/>
    <property type="match status" value="1"/>
</dbReference>
<evidence type="ECO:0000256" key="1">
    <source>
        <dbReference type="ARBA" id="ARBA00005771"/>
    </source>
</evidence>
<comment type="caution">
    <text evidence="5">The sequence shown here is derived from an EMBL/GenBank/DDBJ whole genome shotgun (WGS) entry which is preliminary data.</text>
</comment>
<keyword evidence="6" id="KW-1185">Reference proteome</keyword>
<dbReference type="RefSeq" id="WP_133878285.1">
    <property type="nucleotide sequence ID" value="NZ_BOMD01000037.1"/>
</dbReference>
<evidence type="ECO:0000313" key="6">
    <source>
        <dbReference type="Proteomes" id="UP000294901"/>
    </source>
</evidence>
<organism evidence="5 6">
    <name type="scientific">Paractinoplanes brasiliensis</name>
    <dbReference type="NCBI Taxonomy" id="52695"/>
    <lineage>
        <taxon>Bacteria</taxon>
        <taxon>Bacillati</taxon>
        <taxon>Actinomycetota</taxon>
        <taxon>Actinomycetes</taxon>
        <taxon>Micromonosporales</taxon>
        <taxon>Micromonosporaceae</taxon>
        <taxon>Paractinoplanes</taxon>
    </lineage>
</organism>
<sequence length="298" mass="33360">MQRYLTSEEDSARWLGFRFRPGDIVISTRRRTGTTWLQTICGLLIFQTPELPAPLWHLSPWLDHRIEPPAWVHARLDAQPHRRFIKTHTPLAALPYDPRVTYLVSGRHPLDTHVSLCRHLSNLHGTPAPDLRLALLRWIATDESAESLPAVLHHATDAWQRAWLPNVVLVHYDQLTADLPGQMRYLAARLGIPVPEPLWPVLTASATLPRMRERATHLVPGFFHDARAFFPRGSPGAAAELLTPTELSAYYTSAATLAPPEILTWLHGHQSPAAAAQGVRGGRRPVDRPQTPGAAEHQ</sequence>
<keyword evidence="2 5" id="KW-0808">Transferase</keyword>
<feature type="region of interest" description="Disordered" evidence="3">
    <location>
        <begin position="274"/>
        <end position="298"/>
    </location>
</feature>
<dbReference type="InterPro" id="IPR000863">
    <property type="entry name" value="Sulfotransferase_dom"/>
</dbReference>
<feature type="domain" description="Sulfotransferase" evidence="4">
    <location>
        <begin position="22"/>
        <end position="236"/>
    </location>
</feature>
<accession>A0A4R6J9Y2</accession>
<dbReference type="PANTHER" id="PTHR11783">
    <property type="entry name" value="SULFOTRANSFERASE SULT"/>
    <property type="match status" value="1"/>
</dbReference>
<evidence type="ECO:0000313" key="5">
    <source>
        <dbReference type="EMBL" id="TDO32302.1"/>
    </source>
</evidence>
<dbReference type="OrthoDB" id="3399180at2"/>
<evidence type="ECO:0000256" key="2">
    <source>
        <dbReference type="ARBA" id="ARBA00022679"/>
    </source>
</evidence>
<reference evidence="5 6" key="1">
    <citation type="submission" date="2019-03" db="EMBL/GenBank/DDBJ databases">
        <title>Sequencing the genomes of 1000 actinobacteria strains.</title>
        <authorList>
            <person name="Klenk H.-P."/>
        </authorList>
    </citation>
    <scope>NUCLEOTIDE SEQUENCE [LARGE SCALE GENOMIC DNA]</scope>
    <source>
        <strain evidence="5 6">DSM 43805</strain>
    </source>
</reference>
<gene>
    <name evidence="5" type="ORF">C8E87_7759</name>
</gene>
<name>A0A4R6J9Y2_9ACTN</name>
<proteinExistence type="inferred from homology"/>
<dbReference type="AlphaFoldDB" id="A0A4R6J9Y2"/>
<comment type="similarity">
    <text evidence="1">Belongs to the sulfotransferase 1 family.</text>
</comment>
<protein>
    <submittedName>
        <fullName evidence="5">Sulfotransferase domain-containing protein</fullName>
    </submittedName>
</protein>
<dbReference type="EMBL" id="SNWR01000002">
    <property type="protein sequence ID" value="TDO32302.1"/>
    <property type="molecule type" value="Genomic_DNA"/>
</dbReference>
<dbReference type="Proteomes" id="UP000294901">
    <property type="component" value="Unassembled WGS sequence"/>
</dbReference>
<dbReference type="Gene3D" id="3.40.50.300">
    <property type="entry name" value="P-loop containing nucleotide triphosphate hydrolases"/>
    <property type="match status" value="1"/>
</dbReference>
<dbReference type="SUPFAM" id="SSF52540">
    <property type="entry name" value="P-loop containing nucleoside triphosphate hydrolases"/>
    <property type="match status" value="1"/>
</dbReference>
<dbReference type="GO" id="GO:0008146">
    <property type="term" value="F:sulfotransferase activity"/>
    <property type="evidence" value="ECO:0007669"/>
    <property type="project" value="InterPro"/>
</dbReference>